<feature type="signal peptide" evidence="1">
    <location>
        <begin position="1"/>
        <end position="17"/>
    </location>
</feature>
<dbReference type="Gene3D" id="2.60.120.560">
    <property type="entry name" value="Exo-inulinase, domain 1"/>
    <property type="match status" value="1"/>
</dbReference>
<proteinExistence type="predicted"/>
<dbReference type="Proteomes" id="UP000346198">
    <property type="component" value="Unassembled WGS sequence"/>
</dbReference>
<reference evidence="3 4" key="1">
    <citation type="submission" date="2019-04" db="EMBL/GenBank/DDBJ databases">
        <authorList>
            <person name="Van Vliet M D."/>
        </authorList>
    </citation>
    <scope>NUCLEOTIDE SEQUENCE [LARGE SCALE GENOMIC DNA]</scope>
    <source>
        <strain evidence="3 4">F21</strain>
    </source>
</reference>
<gene>
    <name evidence="3" type="ORF">SCARR_04867</name>
</gene>
<protein>
    <recommendedName>
        <fullName evidence="2">3-keto-alpha-glucoside-1,2-lyase/3-keto-2-hydroxy-glucal hydratase domain-containing protein</fullName>
    </recommendedName>
</protein>
<dbReference type="EMBL" id="CAAHFH010000002">
    <property type="protein sequence ID" value="VGO22771.1"/>
    <property type="molecule type" value="Genomic_DNA"/>
</dbReference>
<organism evidence="3 4">
    <name type="scientific">Pontiella sulfatireligans</name>
    <dbReference type="NCBI Taxonomy" id="2750658"/>
    <lineage>
        <taxon>Bacteria</taxon>
        <taxon>Pseudomonadati</taxon>
        <taxon>Kiritimatiellota</taxon>
        <taxon>Kiritimatiellia</taxon>
        <taxon>Kiritimatiellales</taxon>
        <taxon>Pontiellaceae</taxon>
        <taxon>Pontiella</taxon>
    </lineage>
</organism>
<name>A0A6C2UTY9_9BACT</name>
<evidence type="ECO:0000313" key="4">
    <source>
        <dbReference type="Proteomes" id="UP000346198"/>
    </source>
</evidence>
<feature type="chain" id="PRO_5025642686" description="3-keto-alpha-glucoside-1,2-lyase/3-keto-2-hydroxy-glucal hydratase domain-containing protein" evidence="1">
    <location>
        <begin position="18"/>
        <end position="226"/>
    </location>
</feature>
<evidence type="ECO:0000259" key="2">
    <source>
        <dbReference type="Pfam" id="PF06439"/>
    </source>
</evidence>
<dbReference type="AlphaFoldDB" id="A0A6C2UTY9"/>
<keyword evidence="1" id="KW-0732">Signal</keyword>
<keyword evidence="4" id="KW-1185">Reference proteome</keyword>
<feature type="domain" description="3-keto-alpha-glucoside-1,2-lyase/3-keto-2-hydroxy-glucal hydratase" evidence="2">
    <location>
        <begin position="28"/>
        <end position="224"/>
    </location>
</feature>
<evidence type="ECO:0000313" key="3">
    <source>
        <dbReference type="EMBL" id="VGO22771.1"/>
    </source>
</evidence>
<accession>A0A6C2UTY9</accession>
<dbReference type="Pfam" id="PF06439">
    <property type="entry name" value="3keto-disac_hyd"/>
    <property type="match status" value="1"/>
</dbReference>
<sequence>MKMTALFLCVMLSATWAASKEYKPSDAWKPLFNGTDLSEFLVEDGVAPYEVKDGVITGRTAVPSPNTFLATKAEYGDFELEFDVMVSDKLNSGVQIRSRSRTEAEGKHAIGRFYGPQVEIEAGPGQAGYIYGEATGRGWLSPEPKSKDPAVKQHDIFKNGEWNHYRIVAKGARIQTFINGQPIADLSDEEIFKTHPKGHIGLQVHGVKAALHPMSVSWRNLYIREI</sequence>
<dbReference type="GO" id="GO:0016787">
    <property type="term" value="F:hydrolase activity"/>
    <property type="evidence" value="ECO:0007669"/>
    <property type="project" value="InterPro"/>
</dbReference>
<evidence type="ECO:0000256" key="1">
    <source>
        <dbReference type="SAM" id="SignalP"/>
    </source>
</evidence>
<dbReference type="InterPro" id="IPR010496">
    <property type="entry name" value="AL/BT2_dom"/>
</dbReference>